<name>A0A4C1UL17_EUMVA</name>
<sequence length="146" mass="16227">MSNASKEVFTSKMRMLEVLQRSEVVVLQLFLRKNLTHFEVHTDKVWAKSYITSNKPLDLGDAVEQRQPDVNAEANISTALGGRSADSRCNNTRLLNNIPNQLQTNVRQCSRTQAYVAYEPSKHAWPCGGQGSHRCAAAPAPTMIVT</sequence>
<keyword evidence="2" id="KW-1185">Reference proteome</keyword>
<proteinExistence type="predicted"/>
<accession>A0A4C1UL17</accession>
<reference evidence="1 2" key="1">
    <citation type="journal article" date="2019" name="Commun. Biol.">
        <title>The bagworm genome reveals a unique fibroin gene that provides high tensile strength.</title>
        <authorList>
            <person name="Kono N."/>
            <person name="Nakamura H."/>
            <person name="Ohtoshi R."/>
            <person name="Tomita M."/>
            <person name="Numata K."/>
            <person name="Arakawa K."/>
        </authorList>
    </citation>
    <scope>NUCLEOTIDE SEQUENCE [LARGE SCALE GENOMIC DNA]</scope>
</reference>
<dbReference type="Proteomes" id="UP000299102">
    <property type="component" value="Unassembled WGS sequence"/>
</dbReference>
<gene>
    <name evidence="1" type="ORF">EVAR_86078_1</name>
</gene>
<protein>
    <submittedName>
        <fullName evidence="1">Uncharacterized protein</fullName>
    </submittedName>
</protein>
<evidence type="ECO:0000313" key="1">
    <source>
        <dbReference type="EMBL" id="GBP26574.1"/>
    </source>
</evidence>
<evidence type="ECO:0000313" key="2">
    <source>
        <dbReference type="Proteomes" id="UP000299102"/>
    </source>
</evidence>
<dbReference type="EMBL" id="BGZK01000181">
    <property type="protein sequence ID" value="GBP26574.1"/>
    <property type="molecule type" value="Genomic_DNA"/>
</dbReference>
<comment type="caution">
    <text evidence="1">The sequence shown here is derived from an EMBL/GenBank/DDBJ whole genome shotgun (WGS) entry which is preliminary data.</text>
</comment>
<dbReference type="AlphaFoldDB" id="A0A4C1UL17"/>
<organism evidence="1 2">
    <name type="scientific">Eumeta variegata</name>
    <name type="common">Bagworm moth</name>
    <name type="synonym">Eumeta japonica</name>
    <dbReference type="NCBI Taxonomy" id="151549"/>
    <lineage>
        <taxon>Eukaryota</taxon>
        <taxon>Metazoa</taxon>
        <taxon>Ecdysozoa</taxon>
        <taxon>Arthropoda</taxon>
        <taxon>Hexapoda</taxon>
        <taxon>Insecta</taxon>
        <taxon>Pterygota</taxon>
        <taxon>Neoptera</taxon>
        <taxon>Endopterygota</taxon>
        <taxon>Lepidoptera</taxon>
        <taxon>Glossata</taxon>
        <taxon>Ditrysia</taxon>
        <taxon>Tineoidea</taxon>
        <taxon>Psychidae</taxon>
        <taxon>Oiketicinae</taxon>
        <taxon>Eumeta</taxon>
    </lineage>
</organism>